<dbReference type="NCBIfam" id="TIGR03177">
    <property type="entry name" value="pilus_cpaB"/>
    <property type="match status" value="1"/>
</dbReference>
<evidence type="ECO:0000313" key="3">
    <source>
        <dbReference type="Proteomes" id="UP000436522"/>
    </source>
</evidence>
<evidence type="ECO:0000259" key="1">
    <source>
        <dbReference type="SMART" id="SM00858"/>
    </source>
</evidence>
<name>A0A640VV26_9RHOB</name>
<evidence type="ECO:0000313" key="2">
    <source>
        <dbReference type="EMBL" id="GFE51512.1"/>
    </source>
</evidence>
<dbReference type="OrthoDB" id="163768at2"/>
<dbReference type="EMBL" id="BLIV01000006">
    <property type="protein sequence ID" value="GFE51512.1"/>
    <property type="molecule type" value="Genomic_DNA"/>
</dbReference>
<protein>
    <submittedName>
        <fullName evidence="2">Flp pilus assembly protein CpaB</fullName>
    </submittedName>
</protein>
<dbReference type="SMART" id="SM00858">
    <property type="entry name" value="SAF"/>
    <property type="match status" value="1"/>
</dbReference>
<keyword evidence="3" id="KW-1185">Reference proteome</keyword>
<dbReference type="InterPro" id="IPR031571">
    <property type="entry name" value="RcpC_dom"/>
</dbReference>
<gene>
    <name evidence="2" type="ORF">So717_32650</name>
</gene>
<comment type="caution">
    <text evidence="2">The sequence shown here is derived from an EMBL/GenBank/DDBJ whole genome shotgun (WGS) entry which is preliminary data.</text>
</comment>
<dbReference type="Pfam" id="PF08666">
    <property type="entry name" value="SAF"/>
    <property type="match status" value="1"/>
</dbReference>
<dbReference type="AlphaFoldDB" id="A0A640VV26"/>
<dbReference type="InterPro" id="IPR013974">
    <property type="entry name" value="SAF"/>
</dbReference>
<proteinExistence type="predicted"/>
<sequence>MRMIFGLVLLTGIALAGGAVYLAQNYIGAYQAELARAQQNQQQVVATQTVYVAKRQLAYGDPLQESDVRAVAWPQTALPQGVFSDAAVLFPEDTDEPRLILRPMEVDEPILTVKVTEPGEDIGLTTRLEKGMRAFAIRVDVASGVSGFLRPGDRVDVYWTGRIDTGDGGQDVTQLIDSAIRLIAVDQSDETLSGARIARTVTVAARPEQVAALAQAQSTGSLSLALVGIGDDTELADIQVDQRSLLGIEQVAPAPRAEAQKGCSIRTRRGAEVIAVPIPCTN</sequence>
<dbReference type="Proteomes" id="UP000436522">
    <property type="component" value="Unassembled WGS sequence"/>
</dbReference>
<dbReference type="Pfam" id="PF16976">
    <property type="entry name" value="RcpC"/>
    <property type="match status" value="1"/>
</dbReference>
<dbReference type="InterPro" id="IPR017592">
    <property type="entry name" value="Pilus_assmbl_Flp-typ_CpaB"/>
</dbReference>
<dbReference type="CDD" id="cd11614">
    <property type="entry name" value="SAF_CpaB_FlgA_like"/>
    <property type="match status" value="1"/>
</dbReference>
<reference evidence="2 3" key="1">
    <citation type="submission" date="2019-12" db="EMBL/GenBank/DDBJ databases">
        <title>Roseobacter cerasinus sp. nov., isolated from seawater around aquaculture.</title>
        <authorList>
            <person name="Muramatsu S."/>
            <person name="Takabe Y."/>
            <person name="Mori K."/>
            <person name="Takaichi S."/>
            <person name="Hanada S."/>
        </authorList>
    </citation>
    <scope>NUCLEOTIDE SEQUENCE [LARGE SCALE GENOMIC DNA]</scope>
    <source>
        <strain evidence="2 3">AI77</strain>
    </source>
</reference>
<organism evidence="2 3">
    <name type="scientific">Roseobacter cerasinus</name>
    <dbReference type="NCBI Taxonomy" id="2602289"/>
    <lineage>
        <taxon>Bacteria</taxon>
        <taxon>Pseudomonadati</taxon>
        <taxon>Pseudomonadota</taxon>
        <taxon>Alphaproteobacteria</taxon>
        <taxon>Rhodobacterales</taxon>
        <taxon>Roseobacteraceae</taxon>
        <taxon>Roseobacter</taxon>
    </lineage>
</organism>
<feature type="domain" description="SAF" evidence="1">
    <location>
        <begin position="48"/>
        <end position="116"/>
    </location>
</feature>
<accession>A0A640VV26</accession>
<dbReference type="RefSeq" id="WP_159979287.1">
    <property type="nucleotide sequence ID" value="NZ_BLIV01000006.1"/>
</dbReference>